<dbReference type="InterPro" id="IPR048434">
    <property type="entry name" value="DraIII-like"/>
</dbReference>
<evidence type="ECO:0000313" key="1">
    <source>
        <dbReference type="EMBL" id="KHD06568.1"/>
    </source>
</evidence>
<organism evidence="1 2">
    <name type="scientific">Candidatus Thiomargarita nelsonii</name>
    <dbReference type="NCBI Taxonomy" id="1003181"/>
    <lineage>
        <taxon>Bacteria</taxon>
        <taxon>Pseudomonadati</taxon>
        <taxon>Pseudomonadota</taxon>
        <taxon>Gammaproteobacteria</taxon>
        <taxon>Thiotrichales</taxon>
        <taxon>Thiotrichaceae</taxon>
        <taxon>Thiomargarita</taxon>
    </lineage>
</organism>
<comment type="caution">
    <text evidence="1">The sequence shown here is derived from an EMBL/GenBank/DDBJ whole genome shotgun (WGS) entry which is preliminary data.</text>
</comment>
<sequence length="226" mass="25814">MELCLKVIPNRSKYAQIKRCYCEKGHDGRCEEFPYLKHLAHHFKQVANKIKRDATKTTGAAWKSENAGPNRIDRWVMLLSDEELEQYGIKMMALKQTVVAKLREKAASYEDCMAVAAKLTWIVYQMLDAPEAPENIKKHLEACFGKFQAGATKCIVCKMPLSFRSFSQAKRGRAKIETAHMNPRIHNANNVGFAHRECNIAQGDKTLDEFYTWIAQILERVQSSTS</sequence>
<gene>
    <name evidence="1" type="ORF">PN36_08355</name>
</gene>
<keyword evidence="2" id="KW-1185">Reference proteome</keyword>
<evidence type="ECO:0000313" key="2">
    <source>
        <dbReference type="Proteomes" id="UP000030428"/>
    </source>
</evidence>
<dbReference type="Pfam" id="PF21586">
    <property type="entry name" value="DraIII"/>
    <property type="match status" value="1"/>
</dbReference>
<reference evidence="1 2" key="1">
    <citation type="journal article" date="2016" name="Front. Microbiol.">
        <title>Single-Cell (Meta-)Genomics of a Dimorphic Candidatus Thiomargarita nelsonii Reveals Genomic Plasticity.</title>
        <authorList>
            <person name="Flood B.E."/>
            <person name="Fliss P."/>
            <person name="Jones D.S."/>
            <person name="Dick G.J."/>
            <person name="Jain S."/>
            <person name="Kaster A.K."/>
            <person name="Winkel M."/>
            <person name="Mussmann M."/>
            <person name="Bailey J."/>
        </authorList>
    </citation>
    <scope>NUCLEOTIDE SEQUENCE [LARGE SCALE GENOMIC DNA]</scope>
    <source>
        <strain evidence="1">Hydrate Ridge</strain>
    </source>
</reference>
<dbReference type="AlphaFoldDB" id="A0A0A6P6Z9"/>
<name>A0A0A6P6Z9_9GAMM</name>
<dbReference type="Proteomes" id="UP000030428">
    <property type="component" value="Unassembled WGS sequence"/>
</dbReference>
<dbReference type="EMBL" id="JSZA02000024">
    <property type="protein sequence ID" value="KHD06568.1"/>
    <property type="molecule type" value="Genomic_DNA"/>
</dbReference>
<proteinExistence type="predicted"/>
<protein>
    <submittedName>
        <fullName evidence="1">Uncharacterized protein</fullName>
    </submittedName>
</protein>
<accession>A0A0A6P6Z9</accession>